<protein>
    <submittedName>
        <fullName evidence="2">Uncharacterized protein</fullName>
    </submittedName>
</protein>
<evidence type="ECO:0000313" key="2">
    <source>
        <dbReference type="EMBL" id="SFK26293.1"/>
    </source>
</evidence>
<feature type="transmembrane region" description="Helical" evidence="1">
    <location>
        <begin position="33"/>
        <end position="52"/>
    </location>
</feature>
<gene>
    <name evidence="2" type="ORF">SAMN05216302_10034</name>
</gene>
<feature type="transmembrane region" description="Helical" evidence="1">
    <location>
        <begin position="95"/>
        <end position="119"/>
    </location>
</feature>
<proteinExistence type="predicted"/>
<evidence type="ECO:0000256" key="1">
    <source>
        <dbReference type="SAM" id="Phobius"/>
    </source>
</evidence>
<keyword evidence="1" id="KW-1133">Transmembrane helix</keyword>
<keyword evidence="1" id="KW-0472">Membrane</keyword>
<dbReference type="Proteomes" id="UP000199533">
    <property type="component" value="Unassembled WGS sequence"/>
</dbReference>
<reference evidence="3" key="1">
    <citation type="submission" date="2016-10" db="EMBL/GenBank/DDBJ databases">
        <authorList>
            <person name="Varghese N."/>
            <person name="Submissions S."/>
        </authorList>
    </citation>
    <scope>NUCLEOTIDE SEQUENCE [LARGE SCALE GENOMIC DNA]</scope>
    <source>
        <strain evidence="3">Nm69</strain>
    </source>
</reference>
<accession>A0A1I3Y3H2</accession>
<organism evidence="2 3">
    <name type="scientific">Nitrosomonas aestuarii</name>
    <dbReference type="NCBI Taxonomy" id="52441"/>
    <lineage>
        <taxon>Bacteria</taxon>
        <taxon>Pseudomonadati</taxon>
        <taxon>Pseudomonadota</taxon>
        <taxon>Betaproteobacteria</taxon>
        <taxon>Nitrosomonadales</taxon>
        <taxon>Nitrosomonadaceae</taxon>
        <taxon>Nitrosomonas</taxon>
    </lineage>
</organism>
<evidence type="ECO:0000313" key="3">
    <source>
        <dbReference type="Proteomes" id="UP000199533"/>
    </source>
</evidence>
<dbReference type="EMBL" id="FOSP01000003">
    <property type="protein sequence ID" value="SFK26293.1"/>
    <property type="molecule type" value="Genomic_DNA"/>
</dbReference>
<sequence length="124" mass="13355">MQFTFRVIVSLLMFGIVLFFIQTILLITTELTGLISVALSLVCAACVGWYSWQSFSSKKMSVSASVLNGALILGGLGFIFGFFGPMLLVQDTQQAIFFGILVACPIGLILGAIGGYVFASRKRD</sequence>
<feature type="transmembrane region" description="Helical" evidence="1">
    <location>
        <begin position="7"/>
        <end position="27"/>
    </location>
</feature>
<dbReference type="AlphaFoldDB" id="A0A1I3Y3H2"/>
<name>A0A1I3Y3H2_9PROT</name>
<keyword evidence="1" id="KW-0812">Transmembrane</keyword>
<feature type="transmembrane region" description="Helical" evidence="1">
    <location>
        <begin position="64"/>
        <end position="83"/>
    </location>
</feature>
<dbReference type="RefSeq" id="WP_244531757.1">
    <property type="nucleotide sequence ID" value="NZ_FOSP01000003.1"/>
</dbReference>
<keyword evidence="3" id="KW-1185">Reference proteome</keyword>